<dbReference type="Pfam" id="PF00266">
    <property type="entry name" value="Aminotran_5"/>
    <property type="match status" value="1"/>
</dbReference>
<dbReference type="InterPro" id="IPR020578">
    <property type="entry name" value="Aminotrans_V_PyrdxlP_BS"/>
</dbReference>
<evidence type="ECO:0000256" key="1">
    <source>
        <dbReference type="ARBA" id="ARBA00001933"/>
    </source>
</evidence>
<dbReference type="Gene3D" id="3.40.640.10">
    <property type="entry name" value="Type I PLP-dependent aspartate aminotransferase-like (Major domain)"/>
    <property type="match status" value="1"/>
</dbReference>
<comment type="catalytic activity">
    <reaction evidence="9">
        <text>(sulfur carrier)-H + L-cysteine = (sulfur carrier)-SH + L-alanine</text>
        <dbReference type="Rhea" id="RHEA:43892"/>
        <dbReference type="Rhea" id="RHEA-COMP:14737"/>
        <dbReference type="Rhea" id="RHEA-COMP:14739"/>
        <dbReference type="ChEBI" id="CHEBI:29917"/>
        <dbReference type="ChEBI" id="CHEBI:35235"/>
        <dbReference type="ChEBI" id="CHEBI:57972"/>
        <dbReference type="ChEBI" id="CHEBI:64428"/>
        <dbReference type="EC" id="2.8.1.7"/>
    </reaction>
</comment>
<dbReference type="Proteomes" id="UP000229247">
    <property type="component" value="Unassembled WGS sequence"/>
</dbReference>
<dbReference type="Gene3D" id="3.90.1150.10">
    <property type="entry name" value="Aspartate Aminotransferase, domain 1"/>
    <property type="match status" value="1"/>
</dbReference>
<sequence>MAKRIYFDYAATTPVDPEVFEIMKPYFLEKFGNPSSIHQFGQEAAKAVVEARQSVAGFLNCQSAEVIFTSGATEGNNTIIRGLGVSQKLRQNLGGGKPHLIVSQIEHDCVLNSARKLEKDGLAEVSYLPVNRDSLVEVSEVEKNIKSNTILISVMYANNETGAIQPIAEIGQLLKELNKNRQNKISFHTDAAQAVNYLDCDSRKLGVDFMTLSAHKIYGPKGIGALFVRQGAPFERFLEGGEQEFKMRAGTHNVSGIVGLGAAIDKVGQLKSKIKDTQKLRDKLIDGVLKNIPGSFLNGSRELRLPNNTNFRFDGVEGEAVLIALDLSGIAISTGSACAAKSLEPSHVLQAIGLEPLESHSSIRLSLGRFTSEEEIDKVSALLPGIIEKLRSISGGVGERMKDKLLKNLGC</sequence>
<keyword evidence="7" id="KW-0408">Iron</keyword>
<dbReference type="InterPro" id="IPR000192">
    <property type="entry name" value="Aminotrans_V_dom"/>
</dbReference>
<evidence type="ECO:0000256" key="5">
    <source>
        <dbReference type="ARBA" id="ARBA00022723"/>
    </source>
</evidence>
<reference evidence="13" key="1">
    <citation type="submission" date="2017-09" db="EMBL/GenBank/DDBJ databases">
        <title>Depth-based differentiation of microbial function through sediment-hosted aquifers and enrichment of novel symbionts in the deep terrestrial subsurface.</title>
        <authorList>
            <person name="Probst A.J."/>
            <person name="Ladd B."/>
            <person name="Jarett J.K."/>
            <person name="Geller-Mcgrath D.E."/>
            <person name="Sieber C.M.K."/>
            <person name="Emerson J.B."/>
            <person name="Anantharaman K."/>
            <person name="Thomas B.C."/>
            <person name="Malmstrom R."/>
            <person name="Stieglmeier M."/>
            <person name="Klingl A."/>
            <person name="Woyke T."/>
            <person name="Ryan C.M."/>
            <person name="Banfield J.F."/>
        </authorList>
    </citation>
    <scope>NUCLEOTIDE SEQUENCE [LARGE SCALE GENOMIC DNA]</scope>
</reference>
<evidence type="ECO:0000256" key="9">
    <source>
        <dbReference type="ARBA" id="ARBA00050776"/>
    </source>
</evidence>
<evidence type="ECO:0000259" key="11">
    <source>
        <dbReference type="Pfam" id="PF00266"/>
    </source>
</evidence>
<evidence type="ECO:0000256" key="8">
    <source>
        <dbReference type="ARBA" id="ARBA00023014"/>
    </source>
</evidence>
<evidence type="ECO:0000256" key="6">
    <source>
        <dbReference type="ARBA" id="ARBA00022898"/>
    </source>
</evidence>
<proteinExistence type="inferred from homology"/>
<comment type="similarity">
    <text evidence="2">Belongs to the class-V pyridoxal-phosphate-dependent aminotransferase family. NifS/IscS subfamily.</text>
</comment>
<evidence type="ECO:0000256" key="4">
    <source>
        <dbReference type="ARBA" id="ARBA00022679"/>
    </source>
</evidence>
<name>A0A2M7D5X7_9BACT</name>
<evidence type="ECO:0000256" key="10">
    <source>
        <dbReference type="RuleBase" id="RU004504"/>
    </source>
</evidence>
<evidence type="ECO:0000313" key="12">
    <source>
        <dbReference type="EMBL" id="PIV38426.1"/>
    </source>
</evidence>
<dbReference type="AlphaFoldDB" id="A0A2M7D5X7"/>
<dbReference type="InterPro" id="IPR015421">
    <property type="entry name" value="PyrdxlP-dep_Trfase_major"/>
</dbReference>
<dbReference type="GO" id="GO:0051536">
    <property type="term" value="F:iron-sulfur cluster binding"/>
    <property type="evidence" value="ECO:0007669"/>
    <property type="project" value="UniProtKB-KW"/>
</dbReference>
<keyword evidence="4" id="KW-0808">Transferase</keyword>
<dbReference type="GO" id="GO:0031071">
    <property type="term" value="F:cysteine desulfurase activity"/>
    <property type="evidence" value="ECO:0007669"/>
    <property type="project" value="UniProtKB-EC"/>
</dbReference>
<dbReference type="SUPFAM" id="SSF53383">
    <property type="entry name" value="PLP-dependent transferases"/>
    <property type="match status" value="1"/>
</dbReference>
<keyword evidence="6" id="KW-0663">Pyridoxal phosphate</keyword>
<dbReference type="InterPro" id="IPR015424">
    <property type="entry name" value="PyrdxlP-dep_Trfase"/>
</dbReference>
<evidence type="ECO:0000256" key="3">
    <source>
        <dbReference type="ARBA" id="ARBA00012239"/>
    </source>
</evidence>
<dbReference type="PANTHER" id="PTHR11601">
    <property type="entry name" value="CYSTEINE DESULFURYLASE FAMILY MEMBER"/>
    <property type="match status" value="1"/>
</dbReference>
<dbReference type="EC" id="2.8.1.7" evidence="3"/>
<gene>
    <name evidence="12" type="ORF">COS30_02190</name>
</gene>
<organism evidence="12 13">
    <name type="scientific">Candidatus Portnoybacteria bacterium CG02_land_8_20_14_3_00_45_8</name>
    <dbReference type="NCBI Taxonomy" id="1974807"/>
    <lineage>
        <taxon>Bacteria</taxon>
        <taxon>Candidatus Portnoyibacteriota</taxon>
    </lineage>
</organism>
<protein>
    <recommendedName>
        <fullName evidence="3">cysteine desulfurase</fullName>
        <ecNumber evidence="3">2.8.1.7</ecNumber>
    </recommendedName>
</protein>
<accession>A0A2M7D5X7</accession>
<feature type="domain" description="Aminotransferase class V" evidence="11">
    <location>
        <begin position="5"/>
        <end position="379"/>
    </location>
</feature>
<comment type="cofactor">
    <cofactor evidence="1 10">
        <name>pyridoxal 5'-phosphate</name>
        <dbReference type="ChEBI" id="CHEBI:597326"/>
    </cofactor>
</comment>
<comment type="caution">
    <text evidence="12">The sequence shown here is derived from an EMBL/GenBank/DDBJ whole genome shotgun (WGS) entry which is preliminary data.</text>
</comment>
<dbReference type="Gene3D" id="1.10.260.50">
    <property type="match status" value="1"/>
</dbReference>
<evidence type="ECO:0000256" key="2">
    <source>
        <dbReference type="ARBA" id="ARBA00006490"/>
    </source>
</evidence>
<dbReference type="GO" id="GO:0046872">
    <property type="term" value="F:metal ion binding"/>
    <property type="evidence" value="ECO:0007669"/>
    <property type="project" value="UniProtKB-KW"/>
</dbReference>
<evidence type="ECO:0000256" key="7">
    <source>
        <dbReference type="ARBA" id="ARBA00023004"/>
    </source>
</evidence>
<evidence type="ECO:0000313" key="13">
    <source>
        <dbReference type="Proteomes" id="UP000229247"/>
    </source>
</evidence>
<dbReference type="EMBL" id="PEUE01000051">
    <property type="protein sequence ID" value="PIV38426.1"/>
    <property type="molecule type" value="Genomic_DNA"/>
</dbReference>
<keyword evidence="5" id="KW-0479">Metal-binding</keyword>
<dbReference type="InterPro" id="IPR016454">
    <property type="entry name" value="Cysteine_dSase"/>
</dbReference>
<dbReference type="PROSITE" id="PS00595">
    <property type="entry name" value="AA_TRANSFER_CLASS_5"/>
    <property type="match status" value="1"/>
</dbReference>
<keyword evidence="8" id="KW-0411">Iron-sulfur</keyword>
<dbReference type="PIRSF" id="PIRSF005572">
    <property type="entry name" value="NifS"/>
    <property type="match status" value="1"/>
</dbReference>
<dbReference type="InterPro" id="IPR015422">
    <property type="entry name" value="PyrdxlP-dep_Trfase_small"/>
</dbReference>
<dbReference type="PANTHER" id="PTHR11601:SF34">
    <property type="entry name" value="CYSTEINE DESULFURASE"/>
    <property type="match status" value="1"/>
</dbReference>